<dbReference type="SMART" id="SM00091">
    <property type="entry name" value="PAS"/>
    <property type="match status" value="1"/>
</dbReference>
<dbReference type="InterPro" id="IPR001610">
    <property type="entry name" value="PAC"/>
</dbReference>
<dbReference type="CDD" id="cd00130">
    <property type="entry name" value="PAS"/>
    <property type="match status" value="1"/>
</dbReference>
<dbReference type="InterPro" id="IPR000700">
    <property type="entry name" value="PAS-assoc_C"/>
</dbReference>
<dbReference type="GeneID" id="5142706"/>
<feature type="domain" description="PAS" evidence="1">
    <location>
        <begin position="21"/>
        <end position="91"/>
    </location>
</feature>
<dbReference type="eggNOG" id="arCOG02335">
    <property type="taxonomic scope" value="Archaea"/>
</dbReference>
<organism evidence="3 4">
    <name type="scientific">Methanocella arvoryzae (strain DSM 22066 / NBRC 105507 / MRE50)</name>
    <dbReference type="NCBI Taxonomy" id="351160"/>
    <lineage>
        <taxon>Archaea</taxon>
        <taxon>Methanobacteriati</taxon>
        <taxon>Methanobacteriota</taxon>
        <taxon>Stenosarchaea group</taxon>
        <taxon>Methanomicrobia</taxon>
        <taxon>Methanocellales</taxon>
        <taxon>Methanocellaceae</taxon>
        <taxon>Methanocella</taxon>
    </lineage>
</organism>
<dbReference type="GO" id="GO:0016301">
    <property type="term" value="F:kinase activity"/>
    <property type="evidence" value="ECO:0007669"/>
    <property type="project" value="UniProtKB-KW"/>
</dbReference>
<keyword evidence="4" id="KW-1185">Reference proteome</keyword>
<keyword evidence="3" id="KW-0418">Kinase</keyword>
<dbReference type="Pfam" id="PF02518">
    <property type="entry name" value="HATPase_c"/>
    <property type="match status" value="1"/>
</dbReference>
<reference evidence="3 4" key="1">
    <citation type="journal article" date="2006" name="Science">
        <title>Genome of rice cluster I archaea -- the key methane producers in the rice rhizosphere.</title>
        <authorList>
            <person name="Erkel C."/>
            <person name="Kube M."/>
            <person name="Reinhardt R."/>
            <person name="Liesack W."/>
        </authorList>
    </citation>
    <scope>NUCLEOTIDE SEQUENCE [LARGE SCALE GENOMIC DNA]</scope>
    <source>
        <strain evidence="4">DSM 22066 / NBRC 105507 / MRE50</strain>
    </source>
</reference>
<dbReference type="InterPro" id="IPR000014">
    <property type="entry name" value="PAS"/>
</dbReference>
<dbReference type="InterPro" id="IPR011495">
    <property type="entry name" value="Sig_transdc_His_kin_sub2_dim/P"/>
</dbReference>
<dbReference type="AlphaFoldDB" id="Q0W6Y3"/>
<feature type="domain" description="PAC" evidence="2">
    <location>
        <begin position="94"/>
        <end position="146"/>
    </location>
</feature>
<evidence type="ECO:0000259" key="1">
    <source>
        <dbReference type="PROSITE" id="PS50112"/>
    </source>
</evidence>
<proteinExistence type="predicted"/>
<protein>
    <submittedName>
        <fullName evidence="3">Predicted signal transduction histidine kinase,fragment 2</fullName>
    </submittedName>
</protein>
<accession>Q0W6Y3</accession>
<dbReference type="InterPro" id="IPR013655">
    <property type="entry name" value="PAS_fold_3"/>
</dbReference>
<dbReference type="SMART" id="SM00387">
    <property type="entry name" value="HATPase_c"/>
    <property type="match status" value="1"/>
</dbReference>
<dbReference type="InterPro" id="IPR003594">
    <property type="entry name" value="HATPase_dom"/>
</dbReference>
<sequence length="350" mass="39657">MRIFIKDITEQRKLEAAFKESEKRLRMITDSMMDVVSVTDIAARYQYISPSAERVLGYKPEEMIGKPALFYMHPLDAPRVAAVIQEHLSKGLPGRIVLRFRHADGHYVWLEAAGDLLYDDEGRLTGAILSSRDISDRKAAEEQLNNSLKEKEVLLKEIHHRVKNNLQIISSLLNLQSAYIKDDRDLHIFKDCQNRVRSMALVHEKLYRSESLSKIDFGEYVRSLAGTLYNSYGATQEQIRFDLDIKDIFLDVDAAIHCGLLVNEIISNSFKHAFPGGRKGRVWVNMKEDARGIDMVIGDDGVGLPEDMDIYNTGTLGIQLVTSLAAQIGGDLTLDRSNGTVYRIRFNPQK</sequence>
<dbReference type="PROSITE" id="PS50112">
    <property type="entry name" value="PAS"/>
    <property type="match status" value="1"/>
</dbReference>
<dbReference type="NCBIfam" id="TIGR00229">
    <property type="entry name" value="sensory_box"/>
    <property type="match status" value="1"/>
</dbReference>
<dbReference type="Pfam" id="PF07568">
    <property type="entry name" value="HisKA_2"/>
    <property type="match status" value="1"/>
</dbReference>
<dbReference type="PANTHER" id="PTHR43065">
    <property type="entry name" value="SENSOR HISTIDINE KINASE"/>
    <property type="match status" value="1"/>
</dbReference>
<dbReference type="PROSITE" id="PS50113">
    <property type="entry name" value="PAC"/>
    <property type="match status" value="1"/>
</dbReference>
<dbReference type="SUPFAM" id="SSF55785">
    <property type="entry name" value="PYP-like sensor domain (PAS domain)"/>
    <property type="match status" value="1"/>
</dbReference>
<dbReference type="SUPFAM" id="SSF55874">
    <property type="entry name" value="ATPase domain of HSP90 chaperone/DNA topoisomerase II/histidine kinase"/>
    <property type="match status" value="1"/>
</dbReference>
<evidence type="ECO:0000313" key="3">
    <source>
        <dbReference type="EMBL" id="CAJ35860.1"/>
    </source>
</evidence>
<dbReference type="SMART" id="SM00086">
    <property type="entry name" value="PAC"/>
    <property type="match status" value="1"/>
</dbReference>
<dbReference type="InterPro" id="IPR036890">
    <property type="entry name" value="HATPase_C_sf"/>
</dbReference>
<dbReference type="Gene3D" id="3.30.565.10">
    <property type="entry name" value="Histidine kinase-like ATPase, C-terminal domain"/>
    <property type="match status" value="1"/>
</dbReference>
<dbReference type="OrthoDB" id="8127at2157"/>
<dbReference type="KEGG" id="rci:RCIX420"/>
<dbReference type="RefSeq" id="WP_012036642.1">
    <property type="nucleotide sequence ID" value="NC_009464.1"/>
</dbReference>
<dbReference type="Pfam" id="PF08447">
    <property type="entry name" value="PAS_3"/>
    <property type="match status" value="1"/>
</dbReference>
<dbReference type="Gene3D" id="3.30.450.20">
    <property type="entry name" value="PAS domain"/>
    <property type="match status" value="1"/>
</dbReference>
<dbReference type="InterPro" id="IPR035965">
    <property type="entry name" value="PAS-like_dom_sf"/>
</dbReference>
<dbReference type="Proteomes" id="UP000000663">
    <property type="component" value="Chromosome"/>
</dbReference>
<evidence type="ECO:0000313" key="4">
    <source>
        <dbReference type="Proteomes" id="UP000000663"/>
    </source>
</evidence>
<name>Q0W6Y3_METAR</name>
<dbReference type="PANTHER" id="PTHR43065:SF23">
    <property type="entry name" value="SENSOR HISTIDINE KINASE PDTAS"/>
    <property type="match status" value="1"/>
</dbReference>
<dbReference type="EMBL" id="AM114193">
    <property type="protein sequence ID" value="CAJ35860.1"/>
    <property type="molecule type" value="Genomic_DNA"/>
</dbReference>
<gene>
    <name evidence="3" type="ORF">RCIX420</name>
</gene>
<dbReference type="STRING" id="351160.RCIX420"/>
<keyword evidence="3" id="KW-0808">Transferase</keyword>
<evidence type="ECO:0000259" key="2">
    <source>
        <dbReference type="PROSITE" id="PS50113"/>
    </source>
</evidence>